<protein>
    <submittedName>
        <fullName evidence="2">DUF485 domain-containing protein</fullName>
    </submittedName>
</protein>
<evidence type="ECO:0000256" key="1">
    <source>
        <dbReference type="SAM" id="Phobius"/>
    </source>
</evidence>
<dbReference type="EMBL" id="JARZFX010000018">
    <property type="protein sequence ID" value="MEC5425680.1"/>
    <property type="molecule type" value="Genomic_DNA"/>
</dbReference>
<dbReference type="Pfam" id="PF04341">
    <property type="entry name" value="DUF485"/>
    <property type="match status" value="1"/>
</dbReference>
<feature type="transmembrane region" description="Helical" evidence="1">
    <location>
        <begin position="12"/>
        <end position="34"/>
    </location>
</feature>
<name>A0ABU6KKD2_9BACI</name>
<keyword evidence="1" id="KW-0812">Transmembrane</keyword>
<keyword evidence="1" id="KW-1133">Transmembrane helix</keyword>
<comment type="caution">
    <text evidence="2">The sequence shown here is derived from an EMBL/GenBank/DDBJ whole genome shotgun (WGS) entry which is preliminary data.</text>
</comment>
<dbReference type="Proteomes" id="UP001335737">
    <property type="component" value="Unassembled WGS sequence"/>
</dbReference>
<dbReference type="PANTHER" id="PTHR38441:SF1">
    <property type="entry name" value="MEMBRANE PROTEIN"/>
    <property type="match status" value="1"/>
</dbReference>
<gene>
    <name evidence="2" type="ORF">QGM71_19610</name>
</gene>
<evidence type="ECO:0000313" key="2">
    <source>
        <dbReference type="EMBL" id="MEC5425680.1"/>
    </source>
</evidence>
<keyword evidence="3" id="KW-1185">Reference proteome</keyword>
<evidence type="ECO:0000313" key="3">
    <source>
        <dbReference type="Proteomes" id="UP001335737"/>
    </source>
</evidence>
<proteinExistence type="predicted"/>
<dbReference type="InterPro" id="IPR007436">
    <property type="entry name" value="DUF485"/>
</dbReference>
<sequence length="88" mass="10916">MFDQLVHEKKRFLFPVIVFLFVFYFTLPFTLAFFPEQMSMPAPYTAIPWAWIYAFGQFIMTWLLGWMYWRKAKRFDQLIDQMKQEVRQ</sequence>
<keyword evidence="1" id="KW-0472">Membrane</keyword>
<feature type="transmembrane region" description="Helical" evidence="1">
    <location>
        <begin position="46"/>
        <end position="69"/>
    </location>
</feature>
<dbReference type="PANTHER" id="PTHR38441">
    <property type="entry name" value="INTEGRAL MEMBRANE PROTEIN-RELATED"/>
    <property type="match status" value="1"/>
</dbReference>
<accession>A0ABU6KKD2</accession>
<reference evidence="2 3" key="1">
    <citation type="journal article" date="2024" name="Int. J. Syst. Evol. Microbiol.">
        <title>Virgibacillus tibetensis sp. nov., isolated from salt lake on the Tibetan Plateau of China.</title>
        <authorList>
            <person name="Phurbu D."/>
            <person name="Liu Z.-X."/>
            <person name="Wang R."/>
            <person name="Zheng Y.-Y."/>
            <person name="Liu H.-C."/>
            <person name="Zhou Y.-G."/>
            <person name="Yu Y.-J."/>
            <person name="Li A.-H."/>
        </authorList>
    </citation>
    <scope>NUCLEOTIDE SEQUENCE [LARGE SCALE GENOMIC DNA]</scope>
    <source>
        <strain evidence="2 3">C22-A2</strain>
    </source>
</reference>
<organism evidence="2 3">
    <name type="scientific">Virgibacillus tibetensis</name>
    <dbReference type="NCBI Taxonomy" id="3042313"/>
    <lineage>
        <taxon>Bacteria</taxon>
        <taxon>Bacillati</taxon>
        <taxon>Bacillota</taxon>
        <taxon>Bacilli</taxon>
        <taxon>Bacillales</taxon>
        <taxon>Bacillaceae</taxon>
        <taxon>Virgibacillus</taxon>
    </lineage>
</organism>